<dbReference type="AlphaFoldDB" id="A0A8X6MWS8"/>
<accession>A0A8X6MWS8</accession>
<evidence type="ECO:0000256" key="1">
    <source>
        <dbReference type="SAM" id="Coils"/>
    </source>
</evidence>
<comment type="caution">
    <text evidence="3">The sequence shown here is derived from an EMBL/GenBank/DDBJ whole genome shotgun (WGS) entry which is preliminary data.</text>
</comment>
<feature type="coiled-coil region" evidence="1">
    <location>
        <begin position="227"/>
        <end position="254"/>
    </location>
</feature>
<feature type="compositionally biased region" description="Basic and acidic residues" evidence="2">
    <location>
        <begin position="419"/>
        <end position="431"/>
    </location>
</feature>
<feature type="coiled-coil region" evidence="1">
    <location>
        <begin position="498"/>
        <end position="553"/>
    </location>
</feature>
<keyword evidence="1" id="KW-0175">Coiled coil</keyword>
<dbReference type="Proteomes" id="UP000887013">
    <property type="component" value="Unassembled WGS sequence"/>
</dbReference>
<evidence type="ECO:0000313" key="3">
    <source>
        <dbReference type="EMBL" id="GFS82267.1"/>
    </source>
</evidence>
<protein>
    <submittedName>
        <fullName evidence="3">Uncharacterized protein</fullName>
    </submittedName>
</protein>
<keyword evidence="4" id="KW-1185">Reference proteome</keyword>
<evidence type="ECO:0000256" key="2">
    <source>
        <dbReference type="SAM" id="MobiDB-lite"/>
    </source>
</evidence>
<gene>
    <name evidence="3" type="primary">NCL1_50568</name>
    <name evidence="3" type="ORF">NPIL_576691</name>
</gene>
<organism evidence="3 4">
    <name type="scientific">Nephila pilipes</name>
    <name type="common">Giant wood spider</name>
    <name type="synonym">Nephila maculata</name>
    <dbReference type="NCBI Taxonomy" id="299642"/>
    <lineage>
        <taxon>Eukaryota</taxon>
        <taxon>Metazoa</taxon>
        <taxon>Ecdysozoa</taxon>
        <taxon>Arthropoda</taxon>
        <taxon>Chelicerata</taxon>
        <taxon>Arachnida</taxon>
        <taxon>Araneae</taxon>
        <taxon>Araneomorphae</taxon>
        <taxon>Entelegynae</taxon>
        <taxon>Araneoidea</taxon>
        <taxon>Nephilidae</taxon>
        <taxon>Nephila</taxon>
    </lineage>
</organism>
<feature type="region of interest" description="Disordered" evidence="2">
    <location>
        <begin position="419"/>
        <end position="473"/>
    </location>
</feature>
<sequence>MSFEEFNLKQLLELGLRFPEVGAVNFNIIYLILKTIITRHGLENLTPEFTFAYYGESGSQEDIEEEETESSDEFEELTIQYAEQFGGVSKDLHKLNETVQELSKRISYLETRSAHSDEDIEAESETEIADEDVDKKSGEKEKELQVAKLDKIEDTSLKKEGNFKLALDEIKKQMESLKDDEKNLIHHHMQLLRATNDFIVDKFEELLQDFDTVMNGYSKLGMQVEELDKSVNKKLSLEDDLERLKEKVERLETYVYTGKYSSTEEDTVLEEKEHEDFEPETAYPSYVTGKVEVLQKGIVDHRKANFGKIVRDLIAVPVEMRAEILKEREHETGVKKIRPTMKKAYEKFIKAAQRVREVKETELKSEETAEHIPIDEMLKETEIPAEELVIEEDHEHPETARKNVQTAVQVINLVQHLRKTQEARTREKESLRTIYAAEDVEEEEDSSENLEEPSPSSDNIPPKNITSEKMLTHEPNKALRELNEKFLMDIKTRTEEVLTILTDKIKMMNNSIANLQRENVELKTNEHYLMDRLVILETNQNKLQERLVVLEEKERANCHELENIIIEIDKLDNIIYLQLVKLNIKDTYQKKQTVLVLLLP</sequence>
<name>A0A8X6MWS8_NEPPI</name>
<feature type="compositionally biased region" description="Acidic residues" evidence="2">
    <location>
        <begin position="438"/>
        <end position="451"/>
    </location>
</feature>
<reference evidence="3" key="1">
    <citation type="submission" date="2020-08" db="EMBL/GenBank/DDBJ databases">
        <title>Multicomponent nature underlies the extraordinary mechanical properties of spider dragline silk.</title>
        <authorList>
            <person name="Kono N."/>
            <person name="Nakamura H."/>
            <person name="Mori M."/>
            <person name="Yoshida Y."/>
            <person name="Ohtoshi R."/>
            <person name="Malay A.D."/>
            <person name="Moran D.A.P."/>
            <person name="Tomita M."/>
            <person name="Numata K."/>
            <person name="Arakawa K."/>
        </authorList>
    </citation>
    <scope>NUCLEOTIDE SEQUENCE</scope>
</reference>
<dbReference type="EMBL" id="BMAW01051778">
    <property type="protein sequence ID" value="GFS82267.1"/>
    <property type="molecule type" value="Genomic_DNA"/>
</dbReference>
<feature type="compositionally biased region" description="Acidic residues" evidence="2">
    <location>
        <begin position="118"/>
        <end position="132"/>
    </location>
</feature>
<dbReference type="OrthoDB" id="6437345at2759"/>
<feature type="region of interest" description="Disordered" evidence="2">
    <location>
        <begin position="113"/>
        <end position="140"/>
    </location>
</feature>
<evidence type="ECO:0000313" key="4">
    <source>
        <dbReference type="Proteomes" id="UP000887013"/>
    </source>
</evidence>
<proteinExistence type="predicted"/>